<dbReference type="GO" id="GO:0005840">
    <property type="term" value="C:ribosome"/>
    <property type="evidence" value="ECO:0007669"/>
    <property type="project" value="UniProtKB-KW"/>
</dbReference>
<keyword evidence="2 7" id="KW-0699">rRNA-binding</keyword>
<gene>
    <name evidence="7 9" type="primary">rpsF</name>
    <name evidence="9" type="ORF">G3KMM_00483</name>
</gene>
<dbReference type="Proteomes" id="UP001191004">
    <property type="component" value="Unassembled WGS sequence"/>
</dbReference>
<keyword evidence="5 7" id="KW-0687">Ribonucleoprotein</keyword>
<comment type="similarity">
    <text evidence="1 7">Belongs to the bacterial ribosomal protein bS6 family.</text>
</comment>
<dbReference type="SUPFAM" id="SSF54995">
    <property type="entry name" value="Ribosomal protein S6"/>
    <property type="match status" value="1"/>
</dbReference>
<keyword evidence="4 7" id="KW-0689">Ribosomal protein</keyword>
<dbReference type="InterPro" id="IPR014717">
    <property type="entry name" value="Transl_elong_EF1B/ribsomal_bS6"/>
</dbReference>
<evidence type="ECO:0000256" key="8">
    <source>
        <dbReference type="SAM" id="MobiDB-lite"/>
    </source>
</evidence>
<dbReference type="Pfam" id="PF01250">
    <property type="entry name" value="Ribosomal_S6"/>
    <property type="match status" value="1"/>
</dbReference>
<evidence type="ECO:0000256" key="1">
    <source>
        <dbReference type="ARBA" id="ARBA00009512"/>
    </source>
</evidence>
<evidence type="ECO:0000256" key="7">
    <source>
        <dbReference type="HAMAP-Rule" id="MF_00360"/>
    </source>
</evidence>
<dbReference type="EMBL" id="PRLL01000020">
    <property type="protein sequence ID" value="RYC73261.1"/>
    <property type="molecule type" value="Genomic_DNA"/>
</dbReference>
<protein>
    <recommendedName>
        <fullName evidence="6 7">Small ribosomal subunit protein bS6</fullName>
    </recommendedName>
</protein>
<sequence>MKQYELTVLIHPDLEMNLTPALDKINKLIESQNGKIVKETNEGKKRLAYSINKQDYAVYYFYELELPAQAPAKISSTLNITDEVLRYLLVTVDERKAKFEAKRKARAEKTKDTEESAE</sequence>
<comment type="caution">
    <text evidence="9">The sequence shown here is derived from an EMBL/GenBank/DDBJ whole genome shotgun (WGS) entry which is preliminary data.</text>
</comment>
<feature type="region of interest" description="Disordered" evidence="8">
    <location>
        <begin position="99"/>
        <end position="118"/>
    </location>
</feature>
<dbReference type="RefSeq" id="WP_129605112.1">
    <property type="nucleotide sequence ID" value="NZ_PRLL01000020.1"/>
</dbReference>
<reference evidence="9 10" key="1">
    <citation type="journal article" date="2018" name="bioRxiv">
        <title>Evidence of independent acquisition and adaption of ultra-small bacteria to human hosts across the highly diverse yet reduced genomes of the phylum Saccharibacteria.</title>
        <authorList>
            <person name="McLean J.S."/>
            <person name="Bor B."/>
            <person name="To T.T."/>
            <person name="Liu Q."/>
            <person name="Kearns K.A."/>
            <person name="Solden L.M."/>
            <person name="Wrighton K.C."/>
            <person name="He X."/>
            <person name="Shi W."/>
        </authorList>
    </citation>
    <scope>NUCLEOTIDE SEQUENCE [LARGE SCALE GENOMIC DNA]</scope>
    <source>
        <strain evidence="9 10">TM7_KMM_G3_1_HOT_351</strain>
    </source>
</reference>
<proteinExistence type="inferred from homology"/>
<keyword evidence="3 7" id="KW-0694">RNA-binding</keyword>
<dbReference type="Gene3D" id="3.30.70.60">
    <property type="match status" value="1"/>
</dbReference>
<comment type="function">
    <text evidence="7">Binds together with bS18 to 16S ribosomal RNA.</text>
</comment>
<evidence type="ECO:0000256" key="4">
    <source>
        <dbReference type="ARBA" id="ARBA00022980"/>
    </source>
</evidence>
<dbReference type="PANTHER" id="PTHR21011:SF1">
    <property type="entry name" value="SMALL RIBOSOMAL SUBUNIT PROTEIN BS6M"/>
    <property type="match status" value="1"/>
</dbReference>
<organism evidence="9 10">
    <name type="scientific">Candidatus Nanosyncoccus nanoralicus</name>
    <dbReference type="NCBI Taxonomy" id="2171996"/>
    <lineage>
        <taxon>Bacteria</taxon>
        <taxon>Candidatus Saccharimonadota</taxon>
        <taxon>Candidatus Nanosyncoccalia</taxon>
        <taxon>Candidatus Nanosyncoccales</taxon>
        <taxon>Candidatus Nanosyncoccaceae</taxon>
        <taxon>Candidatus Nanosyncoccus</taxon>
    </lineage>
</organism>
<evidence type="ECO:0000256" key="5">
    <source>
        <dbReference type="ARBA" id="ARBA00023274"/>
    </source>
</evidence>
<evidence type="ECO:0000313" key="9">
    <source>
        <dbReference type="EMBL" id="RYC73261.1"/>
    </source>
</evidence>
<dbReference type="InterPro" id="IPR035980">
    <property type="entry name" value="Ribosomal_bS6_sf"/>
</dbReference>
<accession>A0ABY0FJK0</accession>
<evidence type="ECO:0000313" key="10">
    <source>
        <dbReference type="Proteomes" id="UP001191004"/>
    </source>
</evidence>
<dbReference type="NCBIfam" id="TIGR00166">
    <property type="entry name" value="S6"/>
    <property type="match status" value="1"/>
</dbReference>
<dbReference type="InterPro" id="IPR000529">
    <property type="entry name" value="Ribosomal_bS6"/>
</dbReference>
<evidence type="ECO:0000256" key="6">
    <source>
        <dbReference type="ARBA" id="ARBA00035294"/>
    </source>
</evidence>
<dbReference type="PANTHER" id="PTHR21011">
    <property type="entry name" value="MITOCHONDRIAL 28S RIBOSOMAL PROTEIN S6"/>
    <property type="match status" value="1"/>
</dbReference>
<dbReference type="PROSITE" id="PS01048">
    <property type="entry name" value="RIBOSOMAL_S6"/>
    <property type="match status" value="1"/>
</dbReference>
<evidence type="ECO:0000256" key="3">
    <source>
        <dbReference type="ARBA" id="ARBA00022884"/>
    </source>
</evidence>
<dbReference type="CDD" id="cd00473">
    <property type="entry name" value="bS6"/>
    <property type="match status" value="1"/>
</dbReference>
<evidence type="ECO:0000256" key="2">
    <source>
        <dbReference type="ARBA" id="ARBA00022730"/>
    </source>
</evidence>
<dbReference type="InterPro" id="IPR020814">
    <property type="entry name" value="Ribosomal_S6_plastid/chlpt"/>
</dbReference>
<name>A0ABY0FJK0_9BACT</name>
<keyword evidence="10" id="KW-1185">Reference proteome</keyword>
<dbReference type="InterPro" id="IPR020815">
    <property type="entry name" value="Ribosomal_bS6_CS"/>
</dbReference>
<dbReference type="HAMAP" id="MF_00360">
    <property type="entry name" value="Ribosomal_bS6"/>
    <property type="match status" value="1"/>
</dbReference>
<reference evidence="9 10" key="2">
    <citation type="journal article" date="2020" name="Cell Rep.">
        <title>Acquisition and Adaptation of Ultra-small Parasitic Reduced Genome Bacteria to Mammalian Hosts.</title>
        <authorList>
            <person name="McLean J.S."/>
            <person name="Bor B."/>
            <person name="Kerns K.A."/>
            <person name="Liu Q."/>
            <person name="To T.T."/>
            <person name="Solden L."/>
            <person name="Hendrickson E.L."/>
            <person name="Wrighton K."/>
            <person name="Shi W."/>
            <person name="He X."/>
        </authorList>
    </citation>
    <scope>NUCLEOTIDE SEQUENCE [LARGE SCALE GENOMIC DNA]</scope>
    <source>
        <strain evidence="9 10">TM7_KMM_G3_1_HOT_351</strain>
    </source>
</reference>